<protein>
    <recommendedName>
        <fullName evidence="4">amidase</fullName>
        <ecNumber evidence="4">3.5.1.4</ecNumber>
    </recommendedName>
</protein>
<evidence type="ECO:0000256" key="3">
    <source>
        <dbReference type="ARBA" id="ARBA00009431"/>
    </source>
</evidence>
<dbReference type="Pfam" id="PF00450">
    <property type="entry name" value="Peptidase_S10"/>
    <property type="match status" value="1"/>
</dbReference>
<evidence type="ECO:0000313" key="10">
    <source>
        <dbReference type="EMBL" id="KAK8088507.1"/>
    </source>
</evidence>
<dbReference type="InterPro" id="IPR001563">
    <property type="entry name" value="Peptidase_S10"/>
</dbReference>
<dbReference type="Gene3D" id="1.10.287.410">
    <property type="match status" value="1"/>
</dbReference>
<dbReference type="InterPro" id="IPR020556">
    <property type="entry name" value="Amidase_CS"/>
</dbReference>
<accession>A0ABR1WZB0</accession>
<reference evidence="10 11" key="1">
    <citation type="submission" date="2023-01" db="EMBL/GenBank/DDBJ databases">
        <title>Analysis of 21 Apiospora genomes using comparative genomics revels a genus with tremendous synthesis potential of carbohydrate active enzymes and secondary metabolites.</title>
        <authorList>
            <person name="Sorensen T."/>
        </authorList>
    </citation>
    <scope>NUCLEOTIDE SEQUENCE [LARGE SCALE GENOMIC DNA]</scope>
    <source>
        <strain evidence="10 11">CBS 114990</strain>
    </source>
</reference>
<dbReference type="Gene3D" id="3.90.1300.10">
    <property type="entry name" value="Amidase signature (AS) domain"/>
    <property type="match status" value="1"/>
</dbReference>
<keyword evidence="8" id="KW-0325">Glycoprotein</keyword>
<evidence type="ECO:0000256" key="8">
    <source>
        <dbReference type="ARBA" id="ARBA00023180"/>
    </source>
</evidence>
<evidence type="ECO:0000256" key="5">
    <source>
        <dbReference type="ARBA" id="ARBA00022645"/>
    </source>
</evidence>
<dbReference type="PANTHER" id="PTHR46072:SF5">
    <property type="entry name" value="GENERAL AMIDASE-C"/>
    <property type="match status" value="1"/>
</dbReference>
<dbReference type="SUPFAM" id="SSF75304">
    <property type="entry name" value="Amidase signature (AS) enzymes"/>
    <property type="match status" value="1"/>
</dbReference>
<dbReference type="SUPFAM" id="SSF53474">
    <property type="entry name" value="alpha/beta-Hydrolases"/>
    <property type="match status" value="1"/>
</dbReference>
<dbReference type="EMBL" id="JAQQWN010000004">
    <property type="protein sequence ID" value="KAK8088507.1"/>
    <property type="molecule type" value="Genomic_DNA"/>
</dbReference>
<comment type="caution">
    <text evidence="10">The sequence shown here is derived from an EMBL/GenBank/DDBJ whole genome shotgun (WGS) entry which is preliminary data.</text>
</comment>
<comment type="similarity">
    <text evidence="2">Belongs to the amidase family.</text>
</comment>
<dbReference type="InterPro" id="IPR036928">
    <property type="entry name" value="AS_sf"/>
</dbReference>
<comment type="similarity">
    <text evidence="3">Belongs to the peptidase S10 family.</text>
</comment>
<keyword evidence="5" id="KW-0121">Carboxypeptidase</keyword>
<keyword evidence="7" id="KW-0378">Hydrolase</keyword>
<keyword evidence="11" id="KW-1185">Reference proteome</keyword>
<sequence length="980" mass="107023">MGSHQTWQTLVAEKQAAQLSKIPQAWRLPSEYLVGDETSAHGVMEIPTKCGILSAEELHITQDFDAVSLAKAVQNGTIKAKSVATAFCKRAAIAQQLTHCLTETMFDDAIKRGQYLDEYLELHGKPLGPLHGVPISLKDSFDCAGVQSTMGIVSYLYHPVPKEHGTAAAILSDLGAILHCKTNTSQALMSSDSHNNVFGRTLNPHKLSLTAGGSSGGEGALVALRGSILGVGTDMAGSIRIPALCNGTYGFKPSTWRIPFFGSTFCHRMGSPGSPPVAGPLTRSFDDMTLFLQTVIGSQPWNRDPTALAIPWRAEVATAVPGKLRIGFMLEDPKYPIHPPTAMDLGLDYFSLDNTVEWKRHIDVSGEPLVPSLVENTPLVTRKVEKGGYTVDEIFVFGAACLQYKAGWNMVFAQHRLDVLICPGAETTAVPHDTWGTPPYTVPWSLTEYPALILPVGRVTKDIDRNDLAPSASHRPYVRPNGYAAIQRYAAEQRVRRGGLSGGPLSSADPEIGLPYTLREQNDQVCDAGSRQWTGWINVSEEKKLFFWFFESRSAPQDDPVMVWLNGGPGGPSMMGLFSEIGPCLTTKGGNGTIRNEHSWSNFANVLFIDQPAGVGFSSVNGGTEGGPDNIAEASEDFDKFLSIFFTDIFPQYSHLPFHIAGESFGGVYVPFFVNHISKRQKLGVPGVFQTPIASILLVNAVVDMTSSSYVGVYDHMCKFDGDGRNKLKLGFNATTCRIIEEAVPRCAALGRQCVATYNLDVCRAATAFCVEHIGAYLDVRVGGRVPYDDRVLCENGTLPLCGADSYADYLNQPHLQAALGLEEGWNFTSVNMDLNMRWEASGDSFTPSTREMSYILDETENKVLVINGNNDISVTTEGNKRVYDAIPWSHQASFRLEKYVDWEWPDKSGEARKGGDFKAVDKLAFVSFDDAGHEAVGHQKEAGAFLVKCWLSTARDGPCAFLDRRTDTTWPSLVQDVEL</sequence>
<dbReference type="GeneID" id="92040843"/>
<dbReference type="EC" id="3.5.1.4" evidence="4"/>
<organism evidence="10 11">
    <name type="scientific">Apiospora hydei</name>
    <dbReference type="NCBI Taxonomy" id="1337664"/>
    <lineage>
        <taxon>Eukaryota</taxon>
        <taxon>Fungi</taxon>
        <taxon>Dikarya</taxon>
        <taxon>Ascomycota</taxon>
        <taxon>Pezizomycotina</taxon>
        <taxon>Sordariomycetes</taxon>
        <taxon>Xylariomycetidae</taxon>
        <taxon>Amphisphaeriales</taxon>
        <taxon>Apiosporaceae</taxon>
        <taxon>Apiospora</taxon>
    </lineage>
</organism>
<evidence type="ECO:0000256" key="2">
    <source>
        <dbReference type="ARBA" id="ARBA00009199"/>
    </source>
</evidence>
<dbReference type="PRINTS" id="PR00724">
    <property type="entry name" value="CRBOXYPTASEC"/>
</dbReference>
<dbReference type="InterPro" id="IPR023631">
    <property type="entry name" value="Amidase_dom"/>
</dbReference>
<dbReference type="PANTHER" id="PTHR46072">
    <property type="entry name" value="AMIDASE-RELATED-RELATED"/>
    <property type="match status" value="1"/>
</dbReference>
<evidence type="ECO:0000313" key="11">
    <source>
        <dbReference type="Proteomes" id="UP001433268"/>
    </source>
</evidence>
<evidence type="ECO:0000259" key="9">
    <source>
        <dbReference type="Pfam" id="PF01425"/>
    </source>
</evidence>
<dbReference type="InterPro" id="IPR029058">
    <property type="entry name" value="AB_hydrolase_fold"/>
</dbReference>
<keyword evidence="6" id="KW-0645">Protease</keyword>
<gene>
    <name evidence="10" type="ORF">PG997_003468</name>
</gene>
<evidence type="ECO:0000256" key="7">
    <source>
        <dbReference type="ARBA" id="ARBA00022801"/>
    </source>
</evidence>
<feature type="domain" description="Amidase" evidence="9">
    <location>
        <begin position="84"/>
        <end position="341"/>
    </location>
</feature>
<dbReference type="RefSeq" id="XP_066671401.1">
    <property type="nucleotide sequence ID" value="XM_066807783.1"/>
</dbReference>
<dbReference type="PROSITE" id="PS00571">
    <property type="entry name" value="AMIDASES"/>
    <property type="match status" value="1"/>
</dbReference>
<comment type="catalytic activity">
    <reaction evidence="1">
        <text>a monocarboxylic acid amide + H2O = a monocarboxylate + NH4(+)</text>
        <dbReference type="Rhea" id="RHEA:12020"/>
        <dbReference type="ChEBI" id="CHEBI:15377"/>
        <dbReference type="ChEBI" id="CHEBI:28938"/>
        <dbReference type="ChEBI" id="CHEBI:35757"/>
        <dbReference type="ChEBI" id="CHEBI:83628"/>
        <dbReference type="EC" id="3.5.1.4"/>
    </reaction>
</comment>
<name>A0ABR1WZB0_9PEZI</name>
<dbReference type="Pfam" id="PF01425">
    <property type="entry name" value="Amidase"/>
    <property type="match status" value="1"/>
</dbReference>
<evidence type="ECO:0000256" key="6">
    <source>
        <dbReference type="ARBA" id="ARBA00022670"/>
    </source>
</evidence>
<dbReference type="Proteomes" id="UP001433268">
    <property type="component" value="Unassembled WGS sequence"/>
</dbReference>
<proteinExistence type="inferred from homology"/>
<dbReference type="Gene3D" id="3.40.50.1820">
    <property type="entry name" value="alpha/beta hydrolase"/>
    <property type="match status" value="1"/>
</dbReference>
<evidence type="ECO:0000256" key="4">
    <source>
        <dbReference type="ARBA" id="ARBA00012922"/>
    </source>
</evidence>
<evidence type="ECO:0000256" key="1">
    <source>
        <dbReference type="ARBA" id="ARBA00001311"/>
    </source>
</evidence>